<feature type="domain" description="Cyclin-like" evidence="5">
    <location>
        <begin position="103"/>
        <end position="189"/>
    </location>
</feature>
<dbReference type="InterPro" id="IPR036915">
    <property type="entry name" value="Cyclin-like_sf"/>
</dbReference>
<dbReference type="Pfam" id="PF00134">
    <property type="entry name" value="Cyclin_N"/>
    <property type="match status" value="1"/>
</dbReference>
<name>A0A0K8V0V3_BACLA</name>
<dbReference type="FunFam" id="1.10.472.10:FF:000010">
    <property type="entry name" value="G1/S-specific cyclin Cln1"/>
    <property type="match status" value="1"/>
</dbReference>
<evidence type="ECO:0000256" key="1">
    <source>
        <dbReference type="ARBA" id="ARBA00022618"/>
    </source>
</evidence>
<organism evidence="7">
    <name type="scientific">Bactrocera latifrons</name>
    <name type="common">Malaysian fruit fly</name>
    <name type="synonym">Chaetodacus latifrons</name>
    <dbReference type="NCBI Taxonomy" id="174628"/>
    <lineage>
        <taxon>Eukaryota</taxon>
        <taxon>Metazoa</taxon>
        <taxon>Ecdysozoa</taxon>
        <taxon>Arthropoda</taxon>
        <taxon>Hexapoda</taxon>
        <taxon>Insecta</taxon>
        <taxon>Pterygota</taxon>
        <taxon>Neoptera</taxon>
        <taxon>Endopterygota</taxon>
        <taxon>Diptera</taxon>
        <taxon>Brachycera</taxon>
        <taxon>Muscomorpha</taxon>
        <taxon>Tephritoidea</taxon>
        <taxon>Tephritidae</taxon>
        <taxon>Bactrocera</taxon>
        <taxon>Bactrocera</taxon>
    </lineage>
</organism>
<evidence type="ECO:0000256" key="2">
    <source>
        <dbReference type="ARBA" id="ARBA00023127"/>
    </source>
</evidence>
<evidence type="ECO:0000259" key="6">
    <source>
        <dbReference type="SMART" id="SM01332"/>
    </source>
</evidence>
<evidence type="ECO:0000256" key="4">
    <source>
        <dbReference type="RuleBase" id="RU000383"/>
    </source>
</evidence>
<dbReference type="AlphaFoldDB" id="A0A0K8V0V3"/>
<dbReference type="InterPro" id="IPR039361">
    <property type="entry name" value="Cyclin"/>
</dbReference>
<dbReference type="InterPro" id="IPR004367">
    <property type="entry name" value="Cyclin_C-dom"/>
</dbReference>
<dbReference type="CTD" id="38428"/>
<dbReference type="EMBL" id="GDHF01019896">
    <property type="protein sequence ID" value="JAI32418.1"/>
    <property type="molecule type" value="Transcribed_RNA"/>
</dbReference>
<reference evidence="7" key="1">
    <citation type="submission" date="2015-06" db="EMBL/GenBank/DDBJ databases">
        <authorList>
            <person name="Hoefler B.C."/>
            <person name="Straight P.D."/>
        </authorList>
    </citation>
    <scope>NUCLEOTIDE SEQUENCE</scope>
</reference>
<sequence>MESNKSPDSCRYSNFFCHSPIIPLTNYGVDVTWPEMETTTLDIPMFPQYSNPFELFTNQRTEISHWLCDYSDDIFQTLRETELRRIVLGFQSKQCTFREAMLRLLKVAAELHSLSRTTLHLALYLLDGFMDNFTIRSEKLNLTALTCLIIAAKIEEADINAPKFVDMNKLVGDVYTVEEFRQAEMKVLMLFHFDLIRPTVATFAEYFANHIITLDDYHLYLQNWHGGLFKYHSILNPQMEILSYTSTDIIPPFYRTYKEMATALSKLMFTLVDESLSCIKFVNARPSVVAASCIAAVRHLSFIRPTWTPYLVQITECPVEEITPCMSAIIALYNLHISKVQAMCYAAAKLSNNGGAICDSPESGFVSICDTKSESSDNESNIDVVEIDNCSLLLGKRSHSTTNLNENIAEEQNLCTHAEYSSLAKRRKKV</sequence>
<dbReference type="PANTHER" id="PTHR10177">
    <property type="entry name" value="CYCLINS"/>
    <property type="match status" value="1"/>
</dbReference>
<dbReference type="GO" id="GO:0051726">
    <property type="term" value="P:regulation of cell cycle"/>
    <property type="evidence" value="ECO:0007669"/>
    <property type="project" value="UniProtKB-ARBA"/>
</dbReference>
<dbReference type="SUPFAM" id="SSF47954">
    <property type="entry name" value="Cyclin-like"/>
    <property type="match status" value="2"/>
</dbReference>
<dbReference type="Pfam" id="PF02984">
    <property type="entry name" value="Cyclin_C"/>
    <property type="match status" value="1"/>
</dbReference>
<dbReference type="SMART" id="SM00385">
    <property type="entry name" value="CYCLIN"/>
    <property type="match status" value="2"/>
</dbReference>
<gene>
    <name evidence="7" type="primary">ccnj</name>
    <name evidence="7" type="ORF">c0_g1_i1</name>
</gene>
<dbReference type="SMART" id="SM01332">
    <property type="entry name" value="Cyclin_C"/>
    <property type="match status" value="1"/>
</dbReference>
<keyword evidence="3" id="KW-0131">Cell cycle</keyword>
<dbReference type="GO" id="GO:0019887">
    <property type="term" value="F:protein kinase regulator activity"/>
    <property type="evidence" value="ECO:0007669"/>
    <property type="project" value="UniProtKB-ARBA"/>
</dbReference>
<evidence type="ECO:0000259" key="5">
    <source>
        <dbReference type="SMART" id="SM00385"/>
    </source>
</evidence>
<accession>A0A0K8V0V3</accession>
<dbReference type="GO" id="GO:0051301">
    <property type="term" value="P:cell division"/>
    <property type="evidence" value="ECO:0007669"/>
    <property type="project" value="UniProtKB-KW"/>
</dbReference>
<evidence type="ECO:0000313" key="7">
    <source>
        <dbReference type="EMBL" id="JAI32418.1"/>
    </source>
</evidence>
<evidence type="ECO:0000256" key="3">
    <source>
        <dbReference type="ARBA" id="ARBA00023306"/>
    </source>
</evidence>
<keyword evidence="2 4" id="KW-0195">Cyclin</keyword>
<dbReference type="GeneID" id="108965641"/>
<protein>
    <submittedName>
        <fullName evidence="7">Cyclin-J</fullName>
    </submittedName>
</protein>
<dbReference type="Gene3D" id="1.10.472.10">
    <property type="entry name" value="Cyclin-like"/>
    <property type="match status" value="2"/>
</dbReference>
<dbReference type="OrthoDB" id="285802at2759"/>
<comment type="similarity">
    <text evidence="4">Belongs to the cyclin family.</text>
</comment>
<dbReference type="InterPro" id="IPR006671">
    <property type="entry name" value="Cyclin_N"/>
</dbReference>
<feature type="domain" description="Cyclin-like" evidence="5">
    <location>
        <begin position="258"/>
        <end position="331"/>
    </location>
</feature>
<feature type="domain" description="Cyclin C-terminal" evidence="6">
    <location>
        <begin position="198"/>
        <end position="363"/>
    </location>
</feature>
<dbReference type="CDD" id="cd20529">
    <property type="entry name" value="CYCLIN_CCNJ-like_rpt2"/>
    <property type="match status" value="1"/>
</dbReference>
<proteinExistence type="inferred from homology"/>
<keyword evidence="1" id="KW-0132">Cell division</keyword>
<dbReference type="InterPro" id="IPR013763">
    <property type="entry name" value="Cyclin-like_dom"/>
</dbReference>
<dbReference type="CDD" id="cd20528">
    <property type="entry name" value="CYCLIN_CCNJ-like_rpt1"/>
    <property type="match status" value="1"/>
</dbReference>